<dbReference type="Pfam" id="PF12220">
    <property type="entry name" value="U1snRNP70_N"/>
    <property type="match status" value="1"/>
</dbReference>
<dbReference type="Pfam" id="PF00076">
    <property type="entry name" value="RRM_1"/>
    <property type="match status" value="1"/>
</dbReference>
<dbReference type="GO" id="GO:0003729">
    <property type="term" value="F:mRNA binding"/>
    <property type="evidence" value="ECO:0007669"/>
    <property type="project" value="TreeGrafter"/>
</dbReference>
<feature type="compositionally biased region" description="Polar residues" evidence="6">
    <location>
        <begin position="245"/>
        <end position="271"/>
    </location>
</feature>
<dbReference type="InterPro" id="IPR035979">
    <property type="entry name" value="RBD_domain_sf"/>
</dbReference>
<dbReference type="GO" id="GO:0000398">
    <property type="term" value="P:mRNA splicing, via spliceosome"/>
    <property type="evidence" value="ECO:0007669"/>
    <property type="project" value="TreeGrafter"/>
</dbReference>
<dbReference type="InterPro" id="IPR022023">
    <property type="entry name" value="U1snRNP70_N"/>
</dbReference>
<keyword evidence="4" id="KW-0687">Ribonucleoprotein</keyword>
<gene>
    <name evidence="8" type="ORF">C6P45_001141</name>
</gene>
<evidence type="ECO:0000256" key="6">
    <source>
        <dbReference type="SAM" id="MobiDB-lite"/>
    </source>
</evidence>
<dbReference type="PANTHER" id="PTHR13952">
    <property type="entry name" value="U1 SMALL NUCLEAR RIBONUCLEOPROTEIN 70 KD"/>
    <property type="match status" value="1"/>
</dbReference>
<proteinExistence type="predicted"/>
<evidence type="ECO:0000256" key="4">
    <source>
        <dbReference type="ARBA" id="ARBA00023274"/>
    </source>
</evidence>
<comment type="subcellular location">
    <subcellularLocation>
        <location evidence="1">Nucleus</location>
    </subcellularLocation>
</comment>
<dbReference type="AlphaFoldDB" id="A0A9P7B789"/>
<keyword evidence="9" id="KW-1185">Reference proteome</keyword>
<evidence type="ECO:0000256" key="5">
    <source>
        <dbReference type="PROSITE-ProRule" id="PRU00176"/>
    </source>
</evidence>
<dbReference type="CDD" id="cd21615">
    <property type="entry name" value="RRM_SNP1_like"/>
    <property type="match status" value="1"/>
</dbReference>
<dbReference type="InterPro" id="IPR012677">
    <property type="entry name" value="Nucleotide-bd_a/b_plait_sf"/>
</dbReference>
<reference evidence="8 9" key="1">
    <citation type="submission" date="2020-11" db="EMBL/GenBank/DDBJ databases">
        <title>Kefir isolates.</title>
        <authorList>
            <person name="Marcisauskas S."/>
            <person name="Kim Y."/>
            <person name="Blasche S."/>
        </authorList>
    </citation>
    <scope>NUCLEOTIDE SEQUENCE [LARGE SCALE GENOMIC DNA]</scope>
    <source>
        <strain evidence="8 9">OG2</strain>
    </source>
</reference>
<feature type="compositionally biased region" description="Polar residues" evidence="6">
    <location>
        <begin position="214"/>
        <end position="235"/>
    </location>
</feature>
<feature type="region of interest" description="Disordered" evidence="6">
    <location>
        <begin position="62"/>
        <end position="81"/>
    </location>
</feature>
<protein>
    <recommendedName>
        <fullName evidence="7">RRM domain-containing protein</fullName>
    </recommendedName>
</protein>
<evidence type="ECO:0000259" key="7">
    <source>
        <dbReference type="PROSITE" id="PS50102"/>
    </source>
</evidence>
<dbReference type="PROSITE" id="PS50102">
    <property type="entry name" value="RRM"/>
    <property type="match status" value="1"/>
</dbReference>
<dbReference type="PANTHER" id="PTHR13952:SF5">
    <property type="entry name" value="U1 SMALL NUCLEAR RIBONUCLEOPROTEIN 70 KDA"/>
    <property type="match status" value="1"/>
</dbReference>
<keyword evidence="2 5" id="KW-0694">RNA-binding</keyword>
<feature type="domain" description="RRM" evidence="7">
    <location>
        <begin position="109"/>
        <end position="189"/>
    </location>
</feature>
<organism evidence="8 9">
    <name type="scientific">Maudiozyma exigua</name>
    <name type="common">Yeast</name>
    <name type="synonym">Kazachstania exigua</name>
    <dbReference type="NCBI Taxonomy" id="34358"/>
    <lineage>
        <taxon>Eukaryota</taxon>
        <taxon>Fungi</taxon>
        <taxon>Dikarya</taxon>
        <taxon>Ascomycota</taxon>
        <taxon>Saccharomycotina</taxon>
        <taxon>Saccharomycetes</taxon>
        <taxon>Saccharomycetales</taxon>
        <taxon>Saccharomycetaceae</taxon>
        <taxon>Maudiozyma</taxon>
    </lineage>
</organism>
<feature type="compositionally biased region" description="Basic and acidic residues" evidence="6">
    <location>
        <begin position="272"/>
        <end position="282"/>
    </location>
</feature>
<feature type="region of interest" description="Disordered" evidence="6">
    <location>
        <begin position="214"/>
        <end position="282"/>
    </location>
</feature>
<dbReference type="GO" id="GO:0071004">
    <property type="term" value="C:U2-type prespliceosome"/>
    <property type="evidence" value="ECO:0007669"/>
    <property type="project" value="TreeGrafter"/>
</dbReference>
<name>A0A9P7B789_MAUEX</name>
<dbReference type="SMART" id="SM00360">
    <property type="entry name" value="RRM"/>
    <property type="match status" value="1"/>
</dbReference>
<dbReference type="Proteomes" id="UP000750334">
    <property type="component" value="Unassembled WGS sequence"/>
</dbReference>
<sequence>MSMYNLSKYPNDVAQLFEPMAPLPYRKPIDYPPQKRRTNPNISPVSNVINSSQFAMYKKQYPKGSRNGHLSPQSKLQRRTERNNELLQKEFERWDPKNDPHMSNTDPYRTIFVGRLPYGATEVDLQKAFGGYGSIELVRVVRDKESKSRGYGFVVFSDPMVAKLTTRECGVHRGIEILGRRCIVDIERGRTVTYFKPRRLGGGLGGRGYIQQQTQSREQYNRHSYAQQSRPQYSGPSRFAREPTLRSTGQFEESSVSTTSYKSRNTRNQGSDTKKPTEMIDY</sequence>
<evidence type="ECO:0000313" key="8">
    <source>
        <dbReference type="EMBL" id="KAG0662206.1"/>
    </source>
</evidence>
<keyword evidence="3" id="KW-0539">Nucleus</keyword>
<accession>A0A9P7B789</accession>
<evidence type="ECO:0000313" key="9">
    <source>
        <dbReference type="Proteomes" id="UP000750334"/>
    </source>
</evidence>
<dbReference type="GO" id="GO:0071011">
    <property type="term" value="C:precatalytic spliceosome"/>
    <property type="evidence" value="ECO:0007669"/>
    <property type="project" value="TreeGrafter"/>
</dbReference>
<comment type="caution">
    <text evidence="8">The sequence shown here is derived from an EMBL/GenBank/DDBJ whole genome shotgun (WGS) entry which is preliminary data.</text>
</comment>
<dbReference type="SUPFAM" id="SSF54928">
    <property type="entry name" value="RNA-binding domain, RBD"/>
    <property type="match status" value="1"/>
</dbReference>
<dbReference type="InterPro" id="IPR000504">
    <property type="entry name" value="RRM_dom"/>
</dbReference>
<evidence type="ECO:0000256" key="1">
    <source>
        <dbReference type="ARBA" id="ARBA00004123"/>
    </source>
</evidence>
<dbReference type="InterPro" id="IPR051183">
    <property type="entry name" value="U1_U11-U12_snRNP_70-35kDa"/>
</dbReference>
<dbReference type="EMBL" id="PUHR01000149">
    <property type="protein sequence ID" value="KAG0662206.1"/>
    <property type="molecule type" value="Genomic_DNA"/>
</dbReference>
<dbReference type="GO" id="GO:0030619">
    <property type="term" value="F:U1 snRNA binding"/>
    <property type="evidence" value="ECO:0007669"/>
    <property type="project" value="TreeGrafter"/>
</dbReference>
<dbReference type="Gene3D" id="3.30.70.330">
    <property type="match status" value="1"/>
</dbReference>
<dbReference type="OrthoDB" id="4207594at2759"/>
<dbReference type="GO" id="GO:0005685">
    <property type="term" value="C:U1 snRNP"/>
    <property type="evidence" value="ECO:0007669"/>
    <property type="project" value="TreeGrafter"/>
</dbReference>
<evidence type="ECO:0000256" key="3">
    <source>
        <dbReference type="ARBA" id="ARBA00023242"/>
    </source>
</evidence>
<evidence type="ECO:0000256" key="2">
    <source>
        <dbReference type="ARBA" id="ARBA00022884"/>
    </source>
</evidence>